<accession>A0A8S2FBI8</accession>
<proteinExistence type="predicted"/>
<evidence type="ECO:0000313" key="2">
    <source>
        <dbReference type="EMBL" id="CAF1413072.1"/>
    </source>
</evidence>
<keyword evidence="1" id="KW-1133">Transmembrane helix</keyword>
<keyword evidence="1" id="KW-0812">Transmembrane</keyword>
<evidence type="ECO:0000313" key="4">
    <source>
        <dbReference type="Proteomes" id="UP000677228"/>
    </source>
</evidence>
<sequence length="180" mass="18864">DRSRLILIIVFALCALALVFGIVAVATPSWIKSKLIVQGSNTDLTANYGLFKTCTKDLGCSSRTSIIPVVLSITALAAVGLSTMLTLSVIVIKKSPRFLCAVSVVLLIVASILIIASIVQFLTFSAINDLPTSTSRQGTASYKTSADYSLGLMLTTLALLIVAAPVAASAVDGLILNDRF</sequence>
<feature type="transmembrane region" description="Helical" evidence="1">
    <location>
        <begin position="148"/>
        <end position="176"/>
    </location>
</feature>
<feature type="transmembrane region" description="Helical" evidence="1">
    <location>
        <begin position="66"/>
        <end position="92"/>
    </location>
</feature>
<feature type="transmembrane region" description="Helical" evidence="1">
    <location>
        <begin position="104"/>
        <end position="128"/>
    </location>
</feature>
<reference evidence="2" key="1">
    <citation type="submission" date="2021-02" db="EMBL/GenBank/DDBJ databases">
        <authorList>
            <person name="Nowell W R."/>
        </authorList>
    </citation>
    <scope>NUCLEOTIDE SEQUENCE</scope>
</reference>
<gene>
    <name evidence="2" type="ORF">OVA965_LOCUS33435</name>
    <name evidence="3" type="ORF">TMI583_LOCUS34321</name>
</gene>
<keyword evidence="1" id="KW-0472">Membrane</keyword>
<feature type="non-terminal residue" evidence="2">
    <location>
        <position position="1"/>
    </location>
</feature>
<evidence type="ECO:0000313" key="3">
    <source>
        <dbReference type="EMBL" id="CAF4216337.1"/>
    </source>
</evidence>
<comment type="caution">
    <text evidence="2">The sequence shown here is derived from an EMBL/GenBank/DDBJ whole genome shotgun (WGS) entry which is preliminary data.</text>
</comment>
<dbReference type="EMBL" id="CAJNOK010027034">
    <property type="protein sequence ID" value="CAF1413072.1"/>
    <property type="molecule type" value="Genomic_DNA"/>
</dbReference>
<dbReference type="EMBL" id="CAJOBA010048775">
    <property type="protein sequence ID" value="CAF4216337.1"/>
    <property type="molecule type" value="Genomic_DNA"/>
</dbReference>
<dbReference type="Proteomes" id="UP000677228">
    <property type="component" value="Unassembled WGS sequence"/>
</dbReference>
<organism evidence="2 4">
    <name type="scientific">Didymodactylos carnosus</name>
    <dbReference type="NCBI Taxonomy" id="1234261"/>
    <lineage>
        <taxon>Eukaryota</taxon>
        <taxon>Metazoa</taxon>
        <taxon>Spiralia</taxon>
        <taxon>Gnathifera</taxon>
        <taxon>Rotifera</taxon>
        <taxon>Eurotatoria</taxon>
        <taxon>Bdelloidea</taxon>
        <taxon>Philodinida</taxon>
        <taxon>Philodinidae</taxon>
        <taxon>Didymodactylos</taxon>
    </lineage>
</organism>
<protein>
    <submittedName>
        <fullName evidence="2">Uncharacterized protein</fullName>
    </submittedName>
</protein>
<dbReference type="AlphaFoldDB" id="A0A8S2FBI8"/>
<name>A0A8S2FBI8_9BILA</name>
<dbReference type="Gene3D" id="1.20.140.150">
    <property type="match status" value="1"/>
</dbReference>
<evidence type="ECO:0000256" key="1">
    <source>
        <dbReference type="SAM" id="Phobius"/>
    </source>
</evidence>
<dbReference type="Proteomes" id="UP000682733">
    <property type="component" value="Unassembled WGS sequence"/>
</dbReference>